<gene>
    <name evidence="3" type="ORF">ACFP1B_34375</name>
</gene>
<feature type="compositionally biased region" description="Low complexity" evidence="1">
    <location>
        <begin position="248"/>
        <end position="268"/>
    </location>
</feature>
<evidence type="ECO:0000313" key="3">
    <source>
        <dbReference type="EMBL" id="MFC5918478.1"/>
    </source>
</evidence>
<feature type="domain" description="CHAT" evidence="2">
    <location>
        <begin position="805"/>
        <end position="1121"/>
    </location>
</feature>
<dbReference type="InterPro" id="IPR024983">
    <property type="entry name" value="CHAT_dom"/>
</dbReference>
<feature type="region of interest" description="Disordered" evidence="1">
    <location>
        <begin position="1119"/>
        <end position="1142"/>
    </location>
</feature>
<organism evidence="3 4">
    <name type="scientific">Streptomyces pulveraceus</name>
    <dbReference type="NCBI Taxonomy" id="68258"/>
    <lineage>
        <taxon>Bacteria</taxon>
        <taxon>Bacillati</taxon>
        <taxon>Actinomycetota</taxon>
        <taxon>Actinomycetes</taxon>
        <taxon>Kitasatosporales</taxon>
        <taxon>Streptomycetaceae</taxon>
        <taxon>Streptomyces</taxon>
    </lineage>
</organism>
<dbReference type="Proteomes" id="UP001596200">
    <property type="component" value="Unassembled WGS sequence"/>
</dbReference>
<dbReference type="EMBL" id="JBHSPU010000039">
    <property type="protein sequence ID" value="MFC5918478.1"/>
    <property type="molecule type" value="Genomic_DNA"/>
</dbReference>
<dbReference type="Pfam" id="PF12770">
    <property type="entry name" value="CHAT"/>
    <property type="match status" value="1"/>
</dbReference>
<sequence length="1142" mass="119246">MSDQESGGVQGLRTWSAEAAERVRGLIPAMGARAVPPGAYDRSVDELGQLVRLLDHDPVLRGAVSVWLGGALALRLSAGAGNGADRERAERLLRDARDRRTALGATVGAEERRWAALFLLTLLTPMRSQPGAPGGVPDLAAFVDRLTRSGPDGVMTFATEIHELTDDIAELPLPPEFLAEYRRMRELFPAGTGADFTQMLANVMPAGDPFAETLRQTVGRMFGGDGGPGAEGPETAAADGAGDERDAGAAPADEGGAAPAAAPALAPEHGPPLALGDIRRIAAALDAVNATTHGFDDALRNGDPRALNELLRKLRSVQDEPPPGPDPTPGIEALKALLLNVSAGVGGTIQDQSAGRAHLDAITRYFGNYDGPLPPGFRDPAVLGRALELYAKVLDAGDAKALRGLADDAEELARTVPEGHPLRFVVELTLGAALTRLGGVIGDLEPIRRGTPFLERGMAGARATDFPFAKATPLPTGPDFALLRAALAGRTAPRVAHVPPPPDASTDEIYSAALSAGLRYSLTRDPAVLDTLIGELERVRDAVREGKAPRIAAEALWQLAEAYRERGVRDQDVQDVRALGAAEEALTVLAADVLLQAGAEHGLLTARSGANRGVQAALWAASQGRLHEAVAVLELGRALVLHAASTSSAVPELLDADGHHELADAWREAVAPGADGAPDDGREQAVPSELPSTLRRRALEALGYRERGGLLGTPTPADLADGVAASGADALVYLVPGEDAEAGVAIIVAPERGVAMKVLPLLSGAGNGPMGRYLDATALRDAAAPDDTAAAQGWEESLGALCDWAHDVLGPVVTALEEALRPGGDRAEEPLRVVLVPCGRLGIVPWHAARGPGGTSPAYLCRTTVFSYAASGSQFLRTVRRAPRDPAAAPVLLADPTLDLTYAEVEVLALRNAFYPTARLCGRMFEVPEGELLPGTPDEVLGFLADGASLLHVASHGSAGVRPTVSALHLAAEPEGDPPTAADGAQPGDLTVTRLLDQPVRQQEGPDGPLVVLSACRTDLSTRDHDEALTLTTAFVSGGARDVVGSRWAADDGTAALLMAVFHHYLNAEGLSPVDALRAAQLWMLDPGREDPGSLSGELLRQAERTDLDRVPLWAAFIHQGHPGPAGTRKTHEGGGPDEHEW</sequence>
<feature type="compositionally biased region" description="Basic and acidic residues" evidence="1">
    <location>
        <begin position="1130"/>
        <end position="1142"/>
    </location>
</feature>
<feature type="compositionally biased region" description="Low complexity" evidence="1">
    <location>
        <begin position="231"/>
        <end position="240"/>
    </location>
</feature>
<comment type="caution">
    <text evidence="3">The sequence shown here is derived from an EMBL/GenBank/DDBJ whole genome shotgun (WGS) entry which is preliminary data.</text>
</comment>
<feature type="region of interest" description="Disordered" evidence="1">
    <location>
        <begin position="671"/>
        <end position="692"/>
    </location>
</feature>
<dbReference type="RefSeq" id="WP_344515201.1">
    <property type="nucleotide sequence ID" value="NZ_BAAATU010000032.1"/>
</dbReference>
<evidence type="ECO:0000256" key="1">
    <source>
        <dbReference type="SAM" id="MobiDB-lite"/>
    </source>
</evidence>
<reference evidence="4" key="1">
    <citation type="journal article" date="2019" name="Int. J. Syst. Evol. Microbiol.">
        <title>The Global Catalogue of Microorganisms (GCM) 10K type strain sequencing project: providing services to taxonomists for standard genome sequencing and annotation.</title>
        <authorList>
            <consortium name="The Broad Institute Genomics Platform"/>
            <consortium name="The Broad Institute Genome Sequencing Center for Infectious Disease"/>
            <person name="Wu L."/>
            <person name="Ma J."/>
        </authorList>
    </citation>
    <scope>NUCLEOTIDE SEQUENCE [LARGE SCALE GENOMIC DNA]</scope>
    <source>
        <strain evidence="4">JCM 4147</strain>
    </source>
</reference>
<evidence type="ECO:0000259" key="2">
    <source>
        <dbReference type="Pfam" id="PF12770"/>
    </source>
</evidence>
<evidence type="ECO:0000313" key="4">
    <source>
        <dbReference type="Proteomes" id="UP001596200"/>
    </source>
</evidence>
<feature type="compositionally biased region" description="Gly residues" evidence="1">
    <location>
        <begin position="221"/>
        <end position="230"/>
    </location>
</feature>
<proteinExistence type="predicted"/>
<protein>
    <submittedName>
        <fullName evidence="3">CHAT domain-containing protein</fullName>
    </submittedName>
</protein>
<accession>A0ABW1GWE7</accession>
<keyword evidence="4" id="KW-1185">Reference proteome</keyword>
<feature type="region of interest" description="Disordered" evidence="1">
    <location>
        <begin position="219"/>
        <end position="268"/>
    </location>
</feature>
<name>A0ABW1GWE7_9ACTN</name>